<dbReference type="EMBL" id="NJIH01000011">
    <property type="protein sequence ID" value="OWT56229.1"/>
    <property type="molecule type" value="Genomic_DNA"/>
</dbReference>
<gene>
    <name evidence="3" type="ORF">CEY11_19595</name>
</gene>
<name>A0A225MB84_9BURK</name>
<dbReference type="Proteomes" id="UP000214603">
    <property type="component" value="Unassembled WGS sequence"/>
</dbReference>
<reference evidence="4" key="1">
    <citation type="submission" date="2017-06" db="EMBL/GenBank/DDBJ databases">
        <title>Herbaspirillum phytohormonus sp. nov., isolated from the root nodule of Robinia pseudoacacia in lead-zinc mine.</title>
        <authorList>
            <person name="Fan M."/>
            <person name="Lin Y."/>
        </authorList>
    </citation>
    <scope>NUCLEOTIDE SEQUENCE [LARGE SCALE GENOMIC DNA]</scope>
    <source>
        <strain evidence="4">SC-089</strain>
    </source>
</reference>
<evidence type="ECO:0000256" key="1">
    <source>
        <dbReference type="ARBA" id="ARBA00006987"/>
    </source>
</evidence>
<evidence type="ECO:0000313" key="4">
    <source>
        <dbReference type="Proteomes" id="UP000214603"/>
    </source>
</evidence>
<dbReference type="RefSeq" id="WP_088605106.1">
    <property type="nucleotide sequence ID" value="NZ_NJIH01000011.1"/>
</dbReference>
<dbReference type="InterPro" id="IPR042100">
    <property type="entry name" value="Bug_dom1"/>
</dbReference>
<dbReference type="InterPro" id="IPR005064">
    <property type="entry name" value="BUG"/>
</dbReference>
<dbReference type="OrthoDB" id="5171643at2"/>
<feature type="chain" id="PRO_5012104082" description="ABC transporter substrate-binding protein" evidence="2">
    <location>
        <begin position="22"/>
        <end position="321"/>
    </location>
</feature>
<comment type="caution">
    <text evidence="3">The sequence shown here is derived from an EMBL/GenBank/DDBJ whole genome shotgun (WGS) entry which is preliminary data.</text>
</comment>
<sequence>MKPILPLALMSFAMAFTSSQAADIYPSRPITLVVPGPAGGAIDNPARILAEAMAEKLHGSMVVLNASGAGGTLATGRVAHSSPDGYTLLFHHIGVATAPALYKKLPYDTLKDLAPIGLSTEVPLIVIARKNLPPHNVKELMPYLKKLGPKILLATAGPGNVSDLCGTLLMWKLGDKFTTVPYRGSPPALLDMMSGRVDLMCDQTSTAASQVKAGAVKAYGVASKSRLPLLPKVPTLAEQGLDFQFSIWQGFYAPEGTPSAIISKLSKALQAVIQEDSVKKRLEAYGITTVDPSRATPQAHTAFLKEELKKWADLYKNSPKH</sequence>
<evidence type="ECO:0000313" key="3">
    <source>
        <dbReference type="EMBL" id="OWT56229.1"/>
    </source>
</evidence>
<comment type="similarity">
    <text evidence="1">Belongs to the UPF0065 (bug) family.</text>
</comment>
<evidence type="ECO:0000256" key="2">
    <source>
        <dbReference type="SAM" id="SignalP"/>
    </source>
</evidence>
<evidence type="ECO:0008006" key="5">
    <source>
        <dbReference type="Google" id="ProtNLM"/>
    </source>
</evidence>
<accession>A0A225MB84</accession>
<dbReference type="Gene3D" id="3.40.190.10">
    <property type="entry name" value="Periplasmic binding protein-like II"/>
    <property type="match status" value="1"/>
</dbReference>
<keyword evidence="2" id="KW-0732">Signal</keyword>
<proteinExistence type="inferred from homology"/>
<dbReference type="PANTHER" id="PTHR42928">
    <property type="entry name" value="TRICARBOXYLATE-BINDING PROTEIN"/>
    <property type="match status" value="1"/>
</dbReference>
<protein>
    <recommendedName>
        <fullName evidence="5">ABC transporter substrate-binding protein</fullName>
    </recommendedName>
</protein>
<dbReference type="PIRSF" id="PIRSF017082">
    <property type="entry name" value="YflP"/>
    <property type="match status" value="1"/>
</dbReference>
<dbReference type="Gene3D" id="3.40.190.150">
    <property type="entry name" value="Bordetella uptake gene, domain 1"/>
    <property type="match status" value="1"/>
</dbReference>
<dbReference type="Pfam" id="PF03401">
    <property type="entry name" value="TctC"/>
    <property type="match status" value="1"/>
</dbReference>
<feature type="signal peptide" evidence="2">
    <location>
        <begin position="1"/>
        <end position="21"/>
    </location>
</feature>
<dbReference type="AlphaFoldDB" id="A0A225MB84"/>
<dbReference type="SUPFAM" id="SSF53850">
    <property type="entry name" value="Periplasmic binding protein-like II"/>
    <property type="match status" value="1"/>
</dbReference>
<organism evidence="3 4">
    <name type="scientific">Candidimonas nitroreducens</name>
    <dbReference type="NCBI Taxonomy" id="683354"/>
    <lineage>
        <taxon>Bacteria</taxon>
        <taxon>Pseudomonadati</taxon>
        <taxon>Pseudomonadota</taxon>
        <taxon>Betaproteobacteria</taxon>
        <taxon>Burkholderiales</taxon>
        <taxon>Alcaligenaceae</taxon>
        <taxon>Candidimonas</taxon>
    </lineage>
</organism>
<dbReference type="PANTHER" id="PTHR42928:SF5">
    <property type="entry name" value="BLR1237 PROTEIN"/>
    <property type="match status" value="1"/>
</dbReference>
<keyword evidence="4" id="KW-1185">Reference proteome</keyword>